<dbReference type="AlphaFoldDB" id="A0A8H5WIJ7"/>
<dbReference type="EMBL" id="JAAOAK010000634">
    <property type="protein sequence ID" value="KAF5659329.1"/>
    <property type="molecule type" value="Genomic_DNA"/>
</dbReference>
<proteinExistence type="predicted"/>
<keyword evidence="2" id="KW-1185">Reference proteome</keyword>
<gene>
    <name evidence="1" type="ORF">FDENT_13943</name>
</gene>
<reference evidence="1 2" key="1">
    <citation type="submission" date="2020-05" db="EMBL/GenBank/DDBJ databases">
        <title>Identification and distribution of gene clusters putatively required for synthesis of sphingolipid metabolism inhibitors in phylogenetically diverse species of the filamentous fungus Fusarium.</title>
        <authorList>
            <person name="Kim H.-S."/>
            <person name="Busman M."/>
            <person name="Brown D.W."/>
            <person name="Divon H."/>
            <person name="Uhlig S."/>
            <person name="Proctor R.H."/>
        </authorList>
    </citation>
    <scope>NUCLEOTIDE SEQUENCE [LARGE SCALE GENOMIC DNA]</scope>
    <source>
        <strain evidence="1 2">NRRL 25311</strain>
    </source>
</reference>
<protein>
    <submittedName>
        <fullName evidence="1">Uncharacterized protein</fullName>
    </submittedName>
</protein>
<comment type="caution">
    <text evidence="1">The sequence shown here is derived from an EMBL/GenBank/DDBJ whole genome shotgun (WGS) entry which is preliminary data.</text>
</comment>
<evidence type="ECO:0000313" key="2">
    <source>
        <dbReference type="Proteomes" id="UP000562682"/>
    </source>
</evidence>
<name>A0A8H5WIJ7_9HYPO</name>
<evidence type="ECO:0000313" key="1">
    <source>
        <dbReference type="EMBL" id="KAF5659329.1"/>
    </source>
</evidence>
<sequence>MWAQSNDNDEDLMSLFDTFYDAPGSTSPEQEPAIIGLETLEADFESILTDIQSLANDIKPPMIDAEARAIDTDASSASFADNNTHRRQYKPRSEHERILANLAWNTSKNHICGTGNDTNTSSVNQAGPVAEYRHSSSNIDDVKCDRNPHILDVEKHHTNTLSQDIDISVQIHDTLLDEKQTGKVLIAAKVRVEAVWHIWEATMKRDVIVELDKKYDGIRATVTTRLAAKRCDAREWKIMAYEEDWQGIFDEDLDKAGLVVFLSLFVDEEITIDSKTRFELDDMLSRKAKTPGWT</sequence>
<accession>A0A8H5WIJ7</accession>
<organism evidence="1 2">
    <name type="scientific">Fusarium denticulatum</name>
    <dbReference type="NCBI Taxonomy" id="48507"/>
    <lineage>
        <taxon>Eukaryota</taxon>
        <taxon>Fungi</taxon>
        <taxon>Dikarya</taxon>
        <taxon>Ascomycota</taxon>
        <taxon>Pezizomycotina</taxon>
        <taxon>Sordariomycetes</taxon>
        <taxon>Hypocreomycetidae</taxon>
        <taxon>Hypocreales</taxon>
        <taxon>Nectriaceae</taxon>
        <taxon>Fusarium</taxon>
        <taxon>Fusarium fujikuroi species complex</taxon>
    </lineage>
</organism>
<dbReference type="Proteomes" id="UP000562682">
    <property type="component" value="Unassembled WGS sequence"/>
</dbReference>